<name>A0A1C9I6X9_RHILT</name>
<accession>A0A1C9I6X9</accession>
<protein>
    <submittedName>
        <fullName evidence="2">Uncharacterized protein</fullName>
    </submittedName>
</protein>
<reference evidence="2" key="2">
    <citation type="journal article" date="2016" name="Front. Microbiol.">
        <title>The Regulatory Protein RosR Affects Rhizobium leguminosarum bv. trifolii Protein Profiles, Cell Surface Properties, and Symbiosis with Clover.</title>
        <authorList>
            <person name="Rachwal K."/>
            <person name="Boguszewska A."/>
            <person name="Kopcinska J."/>
            <person name="Karas M."/>
            <person name="Tchorzewski M."/>
            <person name="Janczarek M."/>
        </authorList>
    </citation>
    <scope>NUCLEOTIDE SEQUENCE</scope>
    <source>
        <strain evidence="2">Rt24.2</strain>
    </source>
</reference>
<sequence>MPWRTEDEVVIRLDRTWGFEIEMKLSALAAAAIFSAAFALPASAAPAAPAETFPGAPGVITLSGKCAKLVVAKFDATKGCKNELASVTLVNGLVTFIFTSDGKALGFQGDGGGIKPASNGNARLPLSLVTTGVGNKMTGEVKVAGFCTFGNPYAGKPIAIECTAESKDSSFTGSFRTGGKLVKKGK</sequence>
<evidence type="ECO:0000313" key="2">
    <source>
        <dbReference type="EMBL" id="AOO94687.1"/>
    </source>
</evidence>
<keyword evidence="1" id="KW-0732">Signal</keyword>
<dbReference type="AlphaFoldDB" id="A0A1C9I6X9"/>
<evidence type="ECO:0000256" key="1">
    <source>
        <dbReference type="SAM" id="SignalP"/>
    </source>
</evidence>
<proteinExistence type="predicted"/>
<organism evidence="2">
    <name type="scientific">Rhizobium leguminosarum bv. trifolii</name>
    <dbReference type="NCBI Taxonomy" id="386"/>
    <lineage>
        <taxon>Bacteria</taxon>
        <taxon>Pseudomonadati</taxon>
        <taxon>Pseudomonadota</taxon>
        <taxon>Alphaproteobacteria</taxon>
        <taxon>Hyphomicrobiales</taxon>
        <taxon>Rhizobiaceae</taxon>
        <taxon>Rhizobium/Agrobacterium group</taxon>
        <taxon>Rhizobium</taxon>
    </lineage>
</organism>
<reference evidence="2" key="1">
    <citation type="journal article" date="2015" name="BMC Genomics">
        <title>Transcriptome profiling of a Rhizobium leguminosarum bv. trifolii rosR mutant reveals the role of the transcriptional regulator RosR in motility, synthesis of cell-surface components, and other cellular processes.</title>
        <authorList>
            <person name="Rachwal K."/>
            <person name="Matczynska E."/>
            <person name="Janczarek M."/>
        </authorList>
    </citation>
    <scope>NUCLEOTIDE SEQUENCE</scope>
    <source>
        <strain evidence="2">Rt24.2</strain>
    </source>
</reference>
<dbReference type="EMBL" id="KX492323">
    <property type="protein sequence ID" value="AOO94687.1"/>
    <property type="molecule type" value="Genomic_DNA"/>
</dbReference>
<feature type="signal peptide" evidence="1">
    <location>
        <begin position="1"/>
        <end position="44"/>
    </location>
</feature>
<feature type="chain" id="PRO_5008894438" evidence="1">
    <location>
        <begin position="45"/>
        <end position="186"/>
    </location>
</feature>